<dbReference type="InterPro" id="IPR009959">
    <property type="entry name" value="Cyclase_SnoaL-like"/>
</dbReference>
<evidence type="ECO:0000313" key="1">
    <source>
        <dbReference type="EMBL" id="MEX5721822.1"/>
    </source>
</evidence>
<organism evidence="1 2">
    <name type="scientific">Geodermatophilus maliterrae</name>
    <dbReference type="NCBI Taxonomy" id="3162531"/>
    <lineage>
        <taxon>Bacteria</taxon>
        <taxon>Bacillati</taxon>
        <taxon>Actinomycetota</taxon>
        <taxon>Actinomycetes</taxon>
        <taxon>Geodermatophilales</taxon>
        <taxon>Geodermatophilaceae</taxon>
        <taxon>Geodermatophilus</taxon>
    </lineage>
</organism>
<accession>A0ABV3XMK6</accession>
<dbReference type="Proteomes" id="UP001560045">
    <property type="component" value="Unassembled WGS sequence"/>
</dbReference>
<reference evidence="1 2" key="1">
    <citation type="submission" date="2024-06" db="EMBL/GenBank/DDBJ databases">
        <title>Draft genome sequence of Geodermatophilus badlandi, a novel member of the Geodermatophilaceae isolated from badland sedimentary rocks in the Red desert, Wyoming, USA.</title>
        <authorList>
            <person name="Ben Tekaya S."/>
            <person name="Nouioui I."/>
            <person name="Flores G.M."/>
            <person name="Shaal M.N."/>
            <person name="Bredoire F."/>
            <person name="Basile F."/>
            <person name="Van Diepen L."/>
            <person name="Ward N.L."/>
        </authorList>
    </citation>
    <scope>NUCLEOTIDE SEQUENCE [LARGE SCALE GENOMIC DNA]</scope>
    <source>
        <strain evidence="1 2">WL48A</strain>
    </source>
</reference>
<evidence type="ECO:0000313" key="2">
    <source>
        <dbReference type="Proteomes" id="UP001560045"/>
    </source>
</evidence>
<gene>
    <name evidence="1" type="ORF">ABQ292_26085</name>
</gene>
<proteinExistence type="predicted"/>
<comment type="caution">
    <text evidence="1">The sequence shown here is derived from an EMBL/GenBank/DDBJ whole genome shotgun (WGS) entry which is preliminary data.</text>
</comment>
<dbReference type="InterPro" id="IPR032710">
    <property type="entry name" value="NTF2-like_dom_sf"/>
</dbReference>
<sequence>MSAHATSTAANVELLRSTFAAFNADDLGTCLANLAEDFVINLAGVPQMRGRDTWRQGVEVMKRAFPDVTVQIEDVVASDDRVAVRLTLRGTHTGEFEGIPATGRAVEYSSNEFYRFADGVIAEEWICSDTATLHRQIT</sequence>
<protein>
    <submittedName>
        <fullName evidence="1">Ester cyclase</fullName>
    </submittedName>
</protein>
<dbReference type="Gene3D" id="3.10.450.50">
    <property type="match status" value="1"/>
</dbReference>
<dbReference type="RefSeq" id="WP_369210611.1">
    <property type="nucleotide sequence ID" value="NZ_JBFNXQ010000177.1"/>
</dbReference>
<name>A0ABV3XMK6_9ACTN</name>
<dbReference type="PANTHER" id="PTHR38436:SF1">
    <property type="entry name" value="ESTER CYCLASE"/>
    <property type="match status" value="1"/>
</dbReference>
<dbReference type="PANTHER" id="PTHR38436">
    <property type="entry name" value="POLYKETIDE CYCLASE SNOAL-LIKE DOMAIN"/>
    <property type="match status" value="1"/>
</dbReference>
<keyword evidence="2" id="KW-1185">Reference proteome</keyword>
<dbReference type="SUPFAM" id="SSF54427">
    <property type="entry name" value="NTF2-like"/>
    <property type="match status" value="1"/>
</dbReference>
<dbReference type="EMBL" id="JBFNXQ010000177">
    <property type="protein sequence ID" value="MEX5721822.1"/>
    <property type="molecule type" value="Genomic_DNA"/>
</dbReference>
<dbReference type="Pfam" id="PF07366">
    <property type="entry name" value="SnoaL"/>
    <property type="match status" value="1"/>
</dbReference>